<dbReference type="InterPro" id="IPR016181">
    <property type="entry name" value="Acyl_CoA_acyltransferase"/>
</dbReference>
<name>A0A9X2SYZ7_9BACT</name>
<dbReference type="GO" id="GO:0016747">
    <property type="term" value="F:acyltransferase activity, transferring groups other than amino-acyl groups"/>
    <property type="evidence" value="ECO:0007669"/>
    <property type="project" value="InterPro"/>
</dbReference>
<dbReference type="Gene3D" id="3.40.630.30">
    <property type="match status" value="1"/>
</dbReference>
<proteinExistence type="predicted"/>
<dbReference type="SUPFAM" id="SSF55729">
    <property type="entry name" value="Acyl-CoA N-acyltransferases (Nat)"/>
    <property type="match status" value="1"/>
</dbReference>
<dbReference type="RefSeq" id="WP_258423676.1">
    <property type="nucleotide sequence ID" value="NZ_JANSUY010000010.1"/>
</dbReference>
<dbReference type="PROSITE" id="PS51186">
    <property type="entry name" value="GNAT"/>
    <property type="match status" value="1"/>
</dbReference>
<protein>
    <submittedName>
        <fullName evidence="2">GNAT family N-acetyltransferase</fullName>
    </submittedName>
</protein>
<organism evidence="2 3">
    <name type="scientific">Aquiflexum gelatinilyticum</name>
    <dbReference type="NCBI Taxonomy" id="2961943"/>
    <lineage>
        <taxon>Bacteria</taxon>
        <taxon>Pseudomonadati</taxon>
        <taxon>Bacteroidota</taxon>
        <taxon>Cytophagia</taxon>
        <taxon>Cytophagales</taxon>
        <taxon>Cyclobacteriaceae</taxon>
        <taxon>Aquiflexum</taxon>
    </lineage>
</organism>
<evidence type="ECO:0000313" key="2">
    <source>
        <dbReference type="EMBL" id="MCR9015814.1"/>
    </source>
</evidence>
<feature type="domain" description="N-acetyltransferase" evidence="1">
    <location>
        <begin position="13"/>
        <end position="175"/>
    </location>
</feature>
<dbReference type="Proteomes" id="UP001142175">
    <property type="component" value="Unassembled WGS sequence"/>
</dbReference>
<dbReference type="InterPro" id="IPR000182">
    <property type="entry name" value="GNAT_dom"/>
</dbReference>
<dbReference type="Pfam" id="PF13302">
    <property type="entry name" value="Acetyltransf_3"/>
    <property type="match status" value="1"/>
</dbReference>
<comment type="caution">
    <text evidence="2">The sequence shown here is derived from an EMBL/GenBank/DDBJ whole genome shotgun (WGS) entry which is preliminary data.</text>
</comment>
<gene>
    <name evidence="2" type="ORF">NU887_12265</name>
</gene>
<dbReference type="AlphaFoldDB" id="A0A9X2SYZ7"/>
<keyword evidence="3" id="KW-1185">Reference proteome</keyword>
<reference evidence="2" key="1">
    <citation type="submission" date="2022-08" db="EMBL/GenBank/DDBJ databases">
        <authorList>
            <person name="Zhang D."/>
        </authorList>
    </citation>
    <scope>NUCLEOTIDE SEQUENCE</scope>
    <source>
        <strain evidence="2">XJ19-11</strain>
    </source>
</reference>
<sequence>MIDFNLRLENGSVLLRPLEEADLPPLLVLSSNPEMWRFFTHDLSTMDGLSEWARPAFEKQRLQFAIIEKKSGNLIGSTALGNISERDSRMEIGWTWLGVSYHGTGLNSVVKKLLLTYCFEKIGLERVEFKTDVLNVQARKALKNIGAIEEGVLRSHTLMTSDRRRDTIYYSILKQEWEYVKRENDW</sequence>
<dbReference type="EMBL" id="JANSUY010000010">
    <property type="protein sequence ID" value="MCR9015814.1"/>
    <property type="molecule type" value="Genomic_DNA"/>
</dbReference>
<evidence type="ECO:0000259" key="1">
    <source>
        <dbReference type="PROSITE" id="PS51186"/>
    </source>
</evidence>
<dbReference type="PANTHER" id="PTHR43610">
    <property type="entry name" value="BLL6696 PROTEIN"/>
    <property type="match status" value="1"/>
</dbReference>
<evidence type="ECO:0000313" key="3">
    <source>
        <dbReference type="Proteomes" id="UP001142175"/>
    </source>
</evidence>
<dbReference type="PANTHER" id="PTHR43610:SF1">
    <property type="entry name" value="N-ACETYLTRANSFERASE DOMAIN-CONTAINING PROTEIN"/>
    <property type="match status" value="1"/>
</dbReference>
<accession>A0A9X2SYZ7</accession>